<feature type="region of interest" description="Disordered" evidence="1">
    <location>
        <begin position="1"/>
        <end position="21"/>
    </location>
</feature>
<evidence type="ECO:0000256" key="1">
    <source>
        <dbReference type="SAM" id="MobiDB-lite"/>
    </source>
</evidence>
<proteinExistence type="predicted"/>
<dbReference type="Proteomes" id="UP001159363">
    <property type="component" value="Chromosome 11"/>
</dbReference>
<keyword evidence="3" id="KW-1185">Reference proteome</keyword>
<sequence>MEQRRNVQGRGKLEIPEKTPPTSGIVRHEFPLAKIQERTDYIVDACVAVEMSVRRGDGGWRFACWRHPYWRPGWDCSSCLCGARLDPRLRRTKTNAVDVPERACNNHTTSITSEIGEENVSGKMSYDDIFRTRCGNTSRNSEARCSIPSVSDSGFTRSRVRSRPVGRGVAYSQSGFQTLAPSELLVQFLHPVSSDQRRRTAILSLQACDDDKVGRGAAPLGVRRWTTSWTWCTSCSQWRRGWWEGAEVTMLKTVEIPGHVRLYSVAPPAGGPTVFKGAGGFSLVRFPTRGRCLVKRGLRRRHKKRCLYSPEQKQLDCRRGSGGAVARALVSHTTAIRVRSPAGSLPDFRMWESYWTMPLAGGFLGVLPFPSLTFQRRSILGIISCHVQGRWTPTGPSLKARHSGGVASPRVHSPLFWCLSARDSLWGSAGVAQVLVGRYNPLFPPLE</sequence>
<gene>
    <name evidence="2" type="ORF">PR048_027345</name>
</gene>
<accession>A0ABQ9GF69</accession>
<comment type="caution">
    <text evidence="2">The sequence shown here is derived from an EMBL/GenBank/DDBJ whole genome shotgun (WGS) entry which is preliminary data.</text>
</comment>
<name>A0ABQ9GF69_9NEOP</name>
<evidence type="ECO:0000313" key="3">
    <source>
        <dbReference type="Proteomes" id="UP001159363"/>
    </source>
</evidence>
<reference evidence="2 3" key="1">
    <citation type="submission" date="2023-02" db="EMBL/GenBank/DDBJ databases">
        <title>LHISI_Scaffold_Assembly.</title>
        <authorList>
            <person name="Stuart O.P."/>
            <person name="Cleave R."/>
            <person name="Magrath M.J.L."/>
            <person name="Mikheyev A.S."/>
        </authorList>
    </citation>
    <scope>NUCLEOTIDE SEQUENCE [LARGE SCALE GENOMIC DNA]</scope>
    <source>
        <strain evidence="2">Daus_M_001</strain>
        <tissue evidence="2">Leg muscle</tissue>
    </source>
</reference>
<organism evidence="2 3">
    <name type="scientific">Dryococelus australis</name>
    <dbReference type="NCBI Taxonomy" id="614101"/>
    <lineage>
        <taxon>Eukaryota</taxon>
        <taxon>Metazoa</taxon>
        <taxon>Ecdysozoa</taxon>
        <taxon>Arthropoda</taxon>
        <taxon>Hexapoda</taxon>
        <taxon>Insecta</taxon>
        <taxon>Pterygota</taxon>
        <taxon>Neoptera</taxon>
        <taxon>Polyneoptera</taxon>
        <taxon>Phasmatodea</taxon>
        <taxon>Verophasmatodea</taxon>
        <taxon>Anareolatae</taxon>
        <taxon>Phasmatidae</taxon>
        <taxon>Eurycanthinae</taxon>
        <taxon>Dryococelus</taxon>
    </lineage>
</organism>
<feature type="compositionally biased region" description="Basic and acidic residues" evidence="1">
    <location>
        <begin position="1"/>
        <end position="17"/>
    </location>
</feature>
<protein>
    <submittedName>
        <fullName evidence="2">Uncharacterized protein</fullName>
    </submittedName>
</protein>
<dbReference type="EMBL" id="JARBHB010000012">
    <property type="protein sequence ID" value="KAJ8871041.1"/>
    <property type="molecule type" value="Genomic_DNA"/>
</dbReference>
<evidence type="ECO:0000313" key="2">
    <source>
        <dbReference type="EMBL" id="KAJ8871041.1"/>
    </source>
</evidence>